<organism evidence="4 5">
    <name type="scientific">Flemingia macrophylla</name>
    <dbReference type="NCBI Taxonomy" id="520843"/>
    <lineage>
        <taxon>Eukaryota</taxon>
        <taxon>Viridiplantae</taxon>
        <taxon>Streptophyta</taxon>
        <taxon>Embryophyta</taxon>
        <taxon>Tracheophyta</taxon>
        <taxon>Spermatophyta</taxon>
        <taxon>Magnoliopsida</taxon>
        <taxon>eudicotyledons</taxon>
        <taxon>Gunneridae</taxon>
        <taxon>Pentapetalae</taxon>
        <taxon>rosids</taxon>
        <taxon>fabids</taxon>
        <taxon>Fabales</taxon>
        <taxon>Fabaceae</taxon>
        <taxon>Papilionoideae</taxon>
        <taxon>50 kb inversion clade</taxon>
        <taxon>NPAAA clade</taxon>
        <taxon>indigoferoid/millettioid clade</taxon>
        <taxon>Phaseoleae</taxon>
        <taxon>Flemingia</taxon>
    </lineage>
</organism>
<comment type="caution">
    <text evidence="4">The sequence shown here is derived from an EMBL/GenBank/DDBJ whole genome shotgun (WGS) entry which is preliminary data.</text>
</comment>
<evidence type="ECO:0000256" key="3">
    <source>
        <dbReference type="ARBA" id="ARBA00022946"/>
    </source>
</evidence>
<sequence length="588" mass="66885">MNLNSYFLSDGATLRKPLSVSVATPSSLSVKVRCFRGFPPASAPKRLSRQARTQIQHVLIDYLHSTRGHTFTDAEYIASNSPRFLQSLLSAIDHQDDDVSRSLRKFLRYNPINEFEPFFESLGIPSSELHSLLPRGMFFLADDYLLLDNFHVLCNYGVPRNRMGRFYKEAREIFGYGSGLLSFKLGAYESLGLSRSTVVKLVVCCPSLLVGDVNSEFVAVLDWLKRIGLESDWMVSYLSCSRTYSWKKMLDTIQFLNQVGYSEEQMRNLFRGNPKLLLEGFGRKLYLFFGRLLELGVEMNVIHSYFVEYPDLLSNKSAKNILRVIGFLCAIGMGEDDIAHTLSNYMHLLSTRSFKGHKTVCKELKVGKADMCRVIKDDPLKLISLASKQEQNGDGKVDSHDPRNYLEKMTFLLKLGYAENTEEMENALKMFRGRGDQLQERFDCLVEAGLDYNSVIEMIKRAPMILNQNKSILKKKIDFLRNALGYPLECLVGFPTYFCHDLDKIVERLSMYAWLKERNAINPTLTLSTIVASNDKRFLDGGKGNLPLQGTPTIVKTEPWDGKDGEIIEEDEFSLEELMGEDASSKDE</sequence>
<accession>A0ABD1L0L7</accession>
<dbReference type="AlphaFoldDB" id="A0ABD1L0L7"/>
<keyword evidence="2" id="KW-0805">Transcription regulation</keyword>
<dbReference type="Proteomes" id="UP001603857">
    <property type="component" value="Unassembled WGS sequence"/>
</dbReference>
<dbReference type="GO" id="GO:0006353">
    <property type="term" value="P:DNA-templated transcription termination"/>
    <property type="evidence" value="ECO:0007669"/>
    <property type="project" value="UniProtKB-KW"/>
</dbReference>
<dbReference type="InterPro" id="IPR038538">
    <property type="entry name" value="MTERF_sf"/>
</dbReference>
<keyword evidence="2" id="KW-0804">Transcription</keyword>
<keyword evidence="3" id="KW-0809">Transit peptide</keyword>
<dbReference type="PANTHER" id="PTHR13068:SF103">
    <property type="entry name" value="MITOCHONDRIAL TRANSCRIPTION TERMINATION FACTOR FAMILY PROTEIN"/>
    <property type="match status" value="1"/>
</dbReference>
<dbReference type="PANTHER" id="PTHR13068">
    <property type="entry name" value="CGI-12 PROTEIN-RELATED"/>
    <property type="match status" value="1"/>
</dbReference>
<name>A0ABD1L0L7_9FABA</name>
<comment type="similarity">
    <text evidence="1">Belongs to the mTERF family.</text>
</comment>
<evidence type="ECO:0000313" key="5">
    <source>
        <dbReference type="Proteomes" id="UP001603857"/>
    </source>
</evidence>
<evidence type="ECO:0000256" key="2">
    <source>
        <dbReference type="ARBA" id="ARBA00022472"/>
    </source>
</evidence>
<dbReference type="EMBL" id="JBGMDY010000011">
    <property type="protein sequence ID" value="KAL2317036.1"/>
    <property type="molecule type" value="Genomic_DNA"/>
</dbReference>
<gene>
    <name evidence="4" type="ORF">Fmac_030912</name>
</gene>
<dbReference type="Gene3D" id="1.25.70.10">
    <property type="entry name" value="Transcription termination factor 3, mitochondrial"/>
    <property type="match status" value="2"/>
</dbReference>
<dbReference type="FunFam" id="1.25.70.10:FF:000019">
    <property type="entry name" value="mTERF family protein"/>
    <property type="match status" value="1"/>
</dbReference>
<keyword evidence="5" id="KW-1185">Reference proteome</keyword>
<dbReference type="SMART" id="SM00733">
    <property type="entry name" value="Mterf"/>
    <property type="match status" value="5"/>
</dbReference>
<protein>
    <submittedName>
        <fullName evidence="4">Uncharacterized protein</fullName>
    </submittedName>
</protein>
<dbReference type="InterPro" id="IPR003690">
    <property type="entry name" value="MTERF"/>
</dbReference>
<reference evidence="4 5" key="1">
    <citation type="submission" date="2024-08" db="EMBL/GenBank/DDBJ databases">
        <title>Insights into the chromosomal genome structure of Flemingia macrophylla.</title>
        <authorList>
            <person name="Ding Y."/>
            <person name="Zhao Y."/>
            <person name="Bi W."/>
            <person name="Wu M."/>
            <person name="Zhao G."/>
            <person name="Gong Y."/>
            <person name="Li W."/>
            <person name="Zhang P."/>
        </authorList>
    </citation>
    <scope>NUCLEOTIDE SEQUENCE [LARGE SCALE GENOMIC DNA]</scope>
    <source>
        <strain evidence="4">DYQJB</strain>
        <tissue evidence="4">Leaf</tissue>
    </source>
</reference>
<evidence type="ECO:0000313" key="4">
    <source>
        <dbReference type="EMBL" id="KAL2317036.1"/>
    </source>
</evidence>
<dbReference type="Pfam" id="PF02536">
    <property type="entry name" value="mTERF"/>
    <property type="match status" value="1"/>
</dbReference>
<proteinExistence type="inferred from homology"/>
<keyword evidence="2" id="KW-0806">Transcription termination</keyword>
<evidence type="ECO:0000256" key="1">
    <source>
        <dbReference type="ARBA" id="ARBA00007692"/>
    </source>
</evidence>